<keyword evidence="2" id="KW-0479">Metal-binding</keyword>
<protein>
    <submittedName>
        <fullName evidence="4">Uncharacterized protein</fullName>
    </submittedName>
</protein>
<dbReference type="InterPro" id="IPR012292">
    <property type="entry name" value="Globin/Proto"/>
</dbReference>
<gene>
    <name evidence="4" type="primary">LOC101171201</name>
</gene>
<dbReference type="InParanoid" id="A0A3B3HH82"/>
<evidence type="ECO:0000256" key="2">
    <source>
        <dbReference type="ARBA" id="ARBA00022723"/>
    </source>
</evidence>
<sequence length="177" mass="19680">MLTPVDPWAPLLRPWSQRLSAHVNDGVSGQPTPMMGADSAPPAGIPPLKLLSGLPVRLRVRHGRALAQDASCVSPNQDLLLPLARHEGWFRAREEARQDRRPGRRPTSRYIGRRLWSSPGELTLAELNPFFPPTQLLAHCLQVVIANMFPKDFTPEAHVACDKFLANVALALSEKYR</sequence>
<organism evidence="4 5">
    <name type="scientific">Oryzias latipes</name>
    <name type="common">Japanese rice fish</name>
    <name type="synonym">Japanese killifish</name>
    <dbReference type="NCBI Taxonomy" id="8090"/>
    <lineage>
        <taxon>Eukaryota</taxon>
        <taxon>Metazoa</taxon>
        <taxon>Chordata</taxon>
        <taxon>Craniata</taxon>
        <taxon>Vertebrata</taxon>
        <taxon>Euteleostomi</taxon>
        <taxon>Actinopterygii</taxon>
        <taxon>Neopterygii</taxon>
        <taxon>Teleostei</taxon>
        <taxon>Neoteleostei</taxon>
        <taxon>Acanthomorphata</taxon>
        <taxon>Ovalentaria</taxon>
        <taxon>Atherinomorphae</taxon>
        <taxon>Beloniformes</taxon>
        <taxon>Adrianichthyidae</taxon>
        <taxon>Oryziinae</taxon>
        <taxon>Oryzias</taxon>
    </lineage>
</organism>
<keyword evidence="5" id="KW-1185">Reference proteome</keyword>
<dbReference type="GO" id="GO:0015671">
    <property type="term" value="P:oxygen transport"/>
    <property type="evidence" value="ECO:0000318"/>
    <property type="project" value="GO_Central"/>
</dbReference>
<dbReference type="GO" id="GO:0005833">
    <property type="term" value="C:hemoglobin complex"/>
    <property type="evidence" value="ECO:0000318"/>
    <property type="project" value="GO_Central"/>
</dbReference>
<reference evidence="4 5" key="1">
    <citation type="journal article" date="2007" name="Nature">
        <title>The medaka draft genome and insights into vertebrate genome evolution.</title>
        <authorList>
            <person name="Kasahara M."/>
            <person name="Naruse K."/>
            <person name="Sasaki S."/>
            <person name="Nakatani Y."/>
            <person name="Qu W."/>
            <person name="Ahsan B."/>
            <person name="Yamada T."/>
            <person name="Nagayasu Y."/>
            <person name="Doi K."/>
            <person name="Kasai Y."/>
            <person name="Jindo T."/>
            <person name="Kobayashi D."/>
            <person name="Shimada A."/>
            <person name="Toyoda A."/>
            <person name="Kuroki Y."/>
            <person name="Fujiyama A."/>
            <person name="Sasaki T."/>
            <person name="Shimizu A."/>
            <person name="Asakawa S."/>
            <person name="Shimizu N."/>
            <person name="Hashimoto S."/>
            <person name="Yang J."/>
            <person name="Lee Y."/>
            <person name="Matsushima K."/>
            <person name="Sugano S."/>
            <person name="Sakaizumi M."/>
            <person name="Narita T."/>
            <person name="Ohishi K."/>
            <person name="Haga S."/>
            <person name="Ohta F."/>
            <person name="Nomoto H."/>
            <person name="Nogata K."/>
            <person name="Morishita T."/>
            <person name="Endo T."/>
            <person name="Shin-I T."/>
            <person name="Takeda H."/>
            <person name="Morishita S."/>
            <person name="Kohara Y."/>
        </authorList>
    </citation>
    <scope>NUCLEOTIDE SEQUENCE [LARGE SCALE GENOMIC DNA]</scope>
    <source>
        <strain evidence="4 5">Hd-rR</strain>
    </source>
</reference>
<dbReference type="STRING" id="8090.ENSORLP00000031276"/>
<dbReference type="InterPro" id="IPR009050">
    <property type="entry name" value="Globin-like_sf"/>
</dbReference>
<dbReference type="Proteomes" id="UP000001038">
    <property type="component" value="Chromosome 19"/>
</dbReference>
<dbReference type="PANTHER" id="PTHR11442:SF41">
    <property type="entry name" value="HEMOGLOBIN SUBUNIT ZETA"/>
    <property type="match status" value="1"/>
</dbReference>
<dbReference type="GO" id="GO:0020037">
    <property type="term" value="F:heme binding"/>
    <property type="evidence" value="ECO:0000318"/>
    <property type="project" value="GO_Central"/>
</dbReference>
<dbReference type="Gene3D" id="1.10.490.10">
    <property type="entry name" value="Globins"/>
    <property type="match status" value="1"/>
</dbReference>
<evidence type="ECO:0000256" key="1">
    <source>
        <dbReference type="ARBA" id="ARBA00022617"/>
    </source>
</evidence>
<dbReference type="GeneTree" id="ENSGT00940000179892"/>
<name>A0A3B3HH82_ORYLA</name>
<dbReference type="AlphaFoldDB" id="A0A3B3HH82"/>
<evidence type="ECO:0000313" key="5">
    <source>
        <dbReference type="Proteomes" id="UP000001038"/>
    </source>
</evidence>
<dbReference type="GO" id="GO:0031838">
    <property type="term" value="C:haptoglobin-hemoglobin complex"/>
    <property type="evidence" value="ECO:0000318"/>
    <property type="project" value="GO_Central"/>
</dbReference>
<dbReference type="Bgee" id="ENSORLG00000003046">
    <property type="expression patterns" value="Expressed in mesonephros and 14 other cell types or tissues"/>
</dbReference>
<dbReference type="InterPro" id="IPR050056">
    <property type="entry name" value="Hemoglobin_oxygen_transport"/>
</dbReference>
<evidence type="ECO:0000313" key="4">
    <source>
        <dbReference type="Ensembl" id="ENSORLP00000031276.1"/>
    </source>
</evidence>
<evidence type="ECO:0000256" key="3">
    <source>
        <dbReference type="ARBA" id="ARBA00023004"/>
    </source>
</evidence>
<reference evidence="4" key="3">
    <citation type="submission" date="2025-09" db="UniProtKB">
        <authorList>
            <consortium name="Ensembl"/>
        </authorList>
    </citation>
    <scope>IDENTIFICATION</scope>
    <source>
        <strain evidence="4">Hd-rR</strain>
    </source>
</reference>
<reference evidence="4" key="2">
    <citation type="submission" date="2025-08" db="UniProtKB">
        <authorList>
            <consortium name="Ensembl"/>
        </authorList>
    </citation>
    <scope>IDENTIFICATION</scope>
    <source>
        <strain evidence="4">Hd-rR</strain>
    </source>
</reference>
<dbReference type="SUPFAM" id="SSF46458">
    <property type="entry name" value="Globin-like"/>
    <property type="match status" value="1"/>
</dbReference>
<dbReference type="GO" id="GO:0048821">
    <property type="term" value="P:erythrocyte development"/>
    <property type="evidence" value="ECO:0000318"/>
    <property type="project" value="GO_Central"/>
</dbReference>
<dbReference type="Ensembl" id="ENSORLT00000029190.1">
    <property type="protein sequence ID" value="ENSORLP00000031276.1"/>
    <property type="gene ID" value="ENSORLG00000003046.2"/>
</dbReference>
<dbReference type="GO" id="GO:0005344">
    <property type="term" value="F:oxygen carrier activity"/>
    <property type="evidence" value="ECO:0000318"/>
    <property type="project" value="GO_Central"/>
</dbReference>
<dbReference type="PANTHER" id="PTHR11442">
    <property type="entry name" value="HEMOGLOBIN FAMILY MEMBER"/>
    <property type="match status" value="1"/>
</dbReference>
<dbReference type="GO" id="GO:0019825">
    <property type="term" value="F:oxygen binding"/>
    <property type="evidence" value="ECO:0007669"/>
    <property type="project" value="InterPro"/>
</dbReference>
<dbReference type="GO" id="GO:0046872">
    <property type="term" value="F:metal ion binding"/>
    <property type="evidence" value="ECO:0007669"/>
    <property type="project" value="UniProtKB-KW"/>
</dbReference>
<keyword evidence="1" id="KW-0349">Heme</keyword>
<keyword evidence="3" id="KW-0408">Iron</keyword>
<accession>A0A3B3HH82</accession>
<proteinExistence type="predicted"/>